<evidence type="ECO:0000256" key="2">
    <source>
        <dbReference type="ARBA" id="ARBA00009789"/>
    </source>
</evidence>
<name>A0A6J5YQ88_9ZZZZ</name>
<accession>A0A6J5YQ88</accession>
<evidence type="ECO:0000256" key="6">
    <source>
        <dbReference type="ARBA" id="ARBA00023229"/>
    </source>
</evidence>
<dbReference type="SUPFAM" id="SSF53448">
    <property type="entry name" value="Nucleotide-diphospho-sugar transferases"/>
    <property type="match status" value="1"/>
</dbReference>
<evidence type="ECO:0000256" key="4">
    <source>
        <dbReference type="ARBA" id="ARBA00022679"/>
    </source>
</evidence>
<evidence type="ECO:0000256" key="3">
    <source>
        <dbReference type="ARBA" id="ARBA00012526"/>
    </source>
</evidence>
<dbReference type="Pfam" id="PF01128">
    <property type="entry name" value="IspD"/>
    <property type="match status" value="1"/>
</dbReference>
<evidence type="ECO:0000313" key="7">
    <source>
        <dbReference type="EMBL" id="CAB4330150.1"/>
    </source>
</evidence>
<dbReference type="InterPro" id="IPR018294">
    <property type="entry name" value="ISPD_synthase_CS"/>
</dbReference>
<dbReference type="NCBIfam" id="TIGR00453">
    <property type="entry name" value="ispD"/>
    <property type="match status" value="1"/>
</dbReference>
<keyword evidence="4" id="KW-0808">Transferase</keyword>
<reference evidence="7" key="1">
    <citation type="submission" date="2020-05" db="EMBL/GenBank/DDBJ databases">
        <authorList>
            <person name="Chiriac C."/>
            <person name="Salcher M."/>
            <person name="Ghai R."/>
            <person name="Kavagutti S V."/>
        </authorList>
    </citation>
    <scope>NUCLEOTIDE SEQUENCE</scope>
</reference>
<dbReference type="PROSITE" id="PS01295">
    <property type="entry name" value="ISPD"/>
    <property type="match status" value="1"/>
</dbReference>
<dbReference type="PANTHER" id="PTHR32125:SF4">
    <property type="entry name" value="2-C-METHYL-D-ERYTHRITOL 4-PHOSPHATE CYTIDYLYLTRANSFERASE, CHLOROPLASTIC"/>
    <property type="match status" value="1"/>
</dbReference>
<dbReference type="FunFam" id="3.90.550.10:FF:000003">
    <property type="entry name" value="2-C-methyl-D-erythritol 4-phosphate cytidylyltransferase"/>
    <property type="match status" value="1"/>
</dbReference>
<dbReference type="EMBL" id="CAESAJ010000005">
    <property type="protein sequence ID" value="CAB4330150.1"/>
    <property type="molecule type" value="Genomic_DNA"/>
</dbReference>
<protein>
    <recommendedName>
        <fullName evidence="3">2-C-methyl-D-erythritol 4-phosphate cytidylyltransferase</fullName>
        <ecNumber evidence="3">2.7.7.60</ecNumber>
    </recommendedName>
</protein>
<dbReference type="Gene3D" id="3.90.550.10">
    <property type="entry name" value="Spore Coat Polysaccharide Biosynthesis Protein SpsA, Chain A"/>
    <property type="match status" value="1"/>
</dbReference>
<comment type="pathway">
    <text evidence="1">Isoprenoid biosynthesis; isopentenyl diphosphate biosynthesis via DXP pathway; isopentenyl diphosphate from 1-deoxy-D-xylulose 5-phosphate: step 2/6.</text>
</comment>
<dbReference type="UniPathway" id="UPA00056">
    <property type="reaction ID" value="UER00093"/>
</dbReference>
<dbReference type="HAMAP" id="MF_00108">
    <property type="entry name" value="IspD"/>
    <property type="match status" value="1"/>
</dbReference>
<keyword evidence="5" id="KW-0548">Nucleotidyltransferase</keyword>
<organism evidence="7">
    <name type="scientific">freshwater metagenome</name>
    <dbReference type="NCBI Taxonomy" id="449393"/>
    <lineage>
        <taxon>unclassified sequences</taxon>
        <taxon>metagenomes</taxon>
        <taxon>ecological metagenomes</taxon>
    </lineage>
</organism>
<dbReference type="InterPro" id="IPR001228">
    <property type="entry name" value="IspD"/>
</dbReference>
<dbReference type="GO" id="GO:0050518">
    <property type="term" value="F:2-C-methyl-D-erythritol 4-phosphate cytidylyltransferase activity"/>
    <property type="evidence" value="ECO:0007669"/>
    <property type="project" value="UniProtKB-EC"/>
</dbReference>
<dbReference type="GO" id="GO:0019288">
    <property type="term" value="P:isopentenyl diphosphate biosynthetic process, methylerythritol 4-phosphate pathway"/>
    <property type="evidence" value="ECO:0007669"/>
    <property type="project" value="UniProtKB-UniPathway"/>
</dbReference>
<evidence type="ECO:0000256" key="1">
    <source>
        <dbReference type="ARBA" id="ARBA00004787"/>
    </source>
</evidence>
<dbReference type="InterPro" id="IPR050088">
    <property type="entry name" value="IspD/TarI_cytidylyltransf_bact"/>
</dbReference>
<dbReference type="InterPro" id="IPR034683">
    <property type="entry name" value="IspD/TarI"/>
</dbReference>
<evidence type="ECO:0000256" key="5">
    <source>
        <dbReference type="ARBA" id="ARBA00022695"/>
    </source>
</evidence>
<dbReference type="CDD" id="cd02516">
    <property type="entry name" value="CDP-ME_synthetase"/>
    <property type="match status" value="1"/>
</dbReference>
<dbReference type="EC" id="2.7.7.60" evidence="3"/>
<comment type="similarity">
    <text evidence="2">Belongs to the IspD/TarI cytidylyltransferase family. IspD subfamily.</text>
</comment>
<dbReference type="AlphaFoldDB" id="A0A6J5YQ88"/>
<dbReference type="InterPro" id="IPR029044">
    <property type="entry name" value="Nucleotide-diphossugar_trans"/>
</dbReference>
<proteinExistence type="inferred from homology"/>
<gene>
    <name evidence="7" type="ORF">UFOPK3770_00096</name>
</gene>
<dbReference type="PANTHER" id="PTHR32125">
    <property type="entry name" value="2-C-METHYL-D-ERYTHRITOL 4-PHOSPHATE CYTIDYLYLTRANSFERASE, CHLOROPLASTIC"/>
    <property type="match status" value="1"/>
</dbReference>
<keyword evidence="6" id="KW-0414">Isoprene biosynthesis</keyword>
<sequence>MVASDLVALNRRVVGIIAAAGSGQRFGGELPKAFVDLNGLSLLTRSALALSSVCETIVVAAPTDFLEAAADLLSEVDADVVVIPGGSNRQESVAAALKFVDPEIDFVLVHDAARALVPLHVCESVVQALADGARAVIPVLPVIDTIRRVDLGGACIETIDRSSLRRVQTPQGFWRETLVAAHLDPAQNATDDAGLVERMGIAITTVNGDERSIKVTTRDDLLIAQAFLGES</sequence>